<dbReference type="GO" id="GO:0003677">
    <property type="term" value="F:DNA binding"/>
    <property type="evidence" value="ECO:0007669"/>
    <property type="project" value="UniProtKB-UniRule"/>
</dbReference>
<dbReference type="AlphaFoldDB" id="B4G5E4"/>
<evidence type="ECO:0000313" key="4">
    <source>
        <dbReference type="Proteomes" id="UP000008744"/>
    </source>
</evidence>
<feature type="DNA-binding region" description="HMG box" evidence="1">
    <location>
        <begin position="5"/>
        <end position="74"/>
    </location>
</feature>
<dbReference type="Pfam" id="PF00505">
    <property type="entry name" value="HMG_box"/>
    <property type="match status" value="1"/>
</dbReference>
<dbReference type="STRING" id="7234.B4G5E4"/>
<evidence type="ECO:0000313" key="3">
    <source>
        <dbReference type="EMBL" id="EDW24810.1"/>
    </source>
</evidence>
<evidence type="ECO:0000259" key="2">
    <source>
        <dbReference type="PROSITE" id="PS50118"/>
    </source>
</evidence>
<dbReference type="SUPFAM" id="SSF47095">
    <property type="entry name" value="HMG-box"/>
    <property type="match status" value="1"/>
</dbReference>
<name>B4G5E4_DROPE</name>
<accession>B4G5E4</accession>
<dbReference type="HOGENOM" id="CLU_082854_10_3_1"/>
<sequence length="82" mass="9795">MASRPKRPAPSYVMWMNVEGRQRIKMEHPNCTVPQMGKRGGEIWRGMDEKEKDNWKSQACLAMINYKKKLDGWKCRKNIKRR</sequence>
<dbReference type="SMART" id="SM00398">
    <property type="entry name" value="HMG"/>
    <property type="match status" value="1"/>
</dbReference>
<gene>
    <name evidence="3" type="primary">Dper\GL23184</name>
    <name evidence="3" type="ORF">Dper_GL23184</name>
</gene>
<dbReference type="eggNOG" id="KOG0381">
    <property type="taxonomic scope" value="Eukaryota"/>
</dbReference>
<dbReference type="InterPro" id="IPR009071">
    <property type="entry name" value="HMG_box_dom"/>
</dbReference>
<reference evidence="3 4" key="1">
    <citation type="journal article" date="2007" name="Nature">
        <title>Evolution of genes and genomes on the Drosophila phylogeny.</title>
        <authorList>
            <consortium name="Drosophila 12 Genomes Consortium"/>
            <person name="Clark A.G."/>
            <person name="Eisen M.B."/>
            <person name="Smith D.R."/>
            <person name="Bergman C.M."/>
            <person name="Oliver B."/>
            <person name="Markow T.A."/>
            <person name="Kaufman T.C."/>
            <person name="Kellis M."/>
            <person name="Gelbart W."/>
            <person name="Iyer V.N."/>
            <person name="Pollard D.A."/>
            <person name="Sackton T.B."/>
            <person name="Larracuente A.M."/>
            <person name="Singh N.D."/>
            <person name="Abad J.P."/>
            <person name="Abt D.N."/>
            <person name="Adryan B."/>
            <person name="Aguade M."/>
            <person name="Akashi H."/>
            <person name="Anderson W.W."/>
            <person name="Aquadro C.F."/>
            <person name="Ardell D.H."/>
            <person name="Arguello R."/>
            <person name="Artieri C.G."/>
            <person name="Barbash D.A."/>
            <person name="Barker D."/>
            <person name="Barsanti P."/>
            <person name="Batterham P."/>
            <person name="Batzoglou S."/>
            <person name="Begun D."/>
            <person name="Bhutkar A."/>
            <person name="Blanco E."/>
            <person name="Bosak S.A."/>
            <person name="Bradley R.K."/>
            <person name="Brand A.D."/>
            <person name="Brent M.R."/>
            <person name="Brooks A.N."/>
            <person name="Brown R.H."/>
            <person name="Butlin R.K."/>
            <person name="Caggese C."/>
            <person name="Calvi B.R."/>
            <person name="Bernardo de Carvalho A."/>
            <person name="Caspi A."/>
            <person name="Castrezana S."/>
            <person name="Celniker S.E."/>
            <person name="Chang J.L."/>
            <person name="Chapple C."/>
            <person name="Chatterji S."/>
            <person name="Chinwalla A."/>
            <person name="Civetta A."/>
            <person name="Clifton S.W."/>
            <person name="Comeron J.M."/>
            <person name="Costello J.C."/>
            <person name="Coyne J.A."/>
            <person name="Daub J."/>
            <person name="David R.G."/>
            <person name="Delcher A.L."/>
            <person name="Delehaunty K."/>
            <person name="Do C.B."/>
            <person name="Ebling H."/>
            <person name="Edwards K."/>
            <person name="Eickbush T."/>
            <person name="Evans J.D."/>
            <person name="Filipski A."/>
            <person name="Findeiss S."/>
            <person name="Freyhult E."/>
            <person name="Fulton L."/>
            <person name="Fulton R."/>
            <person name="Garcia A.C."/>
            <person name="Gardiner A."/>
            <person name="Garfield D.A."/>
            <person name="Garvin B.E."/>
            <person name="Gibson G."/>
            <person name="Gilbert D."/>
            <person name="Gnerre S."/>
            <person name="Godfrey J."/>
            <person name="Good R."/>
            <person name="Gotea V."/>
            <person name="Gravely B."/>
            <person name="Greenberg A.J."/>
            <person name="Griffiths-Jones S."/>
            <person name="Gross S."/>
            <person name="Guigo R."/>
            <person name="Gustafson E.A."/>
            <person name="Haerty W."/>
            <person name="Hahn M.W."/>
            <person name="Halligan D.L."/>
            <person name="Halpern A.L."/>
            <person name="Halter G.M."/>
            <person name="Han M.V."/>
            <person name="Heger A."/>
            <person name="Hillier L."/>
            <person name="Hinrichs A.S."/>
            <person name="Holmes I."/>
            <person name="Hoskins R.A."/>
            <person name="Hubisz M.J."/>
            <person name="Hultmark D."/>
            <person name="Huntley M.A."/>
            <person name="Jaffe D.B."/>
            <person name="Jagadeeshan S."/>
            <person name="Jeck W.R."/>
            <person name="Johnson J."/>
            <person name="Jones C.D."/>
            <person name="Jordan W.C."/>
            <person name="Karpen G.H."/>
            <person name="Kataoka E."/>
            <person name="Keightley P.D."/>
            <person name="Kheradpour P."/>
            <person name="Kirkness E.F."/>
            <person name="Koerich L.B."/>
            <person name="Kristiansen K."/>
            <person name="Kudrna D."/>
            <person name="Kulathinal R.J."/>
            <person name="Kumar S."/>
            <person name="Kwok R."/>
            <person name="Lander E."/>
            <person name="Langley C.H."/>
            <person name="Lapoint R."/>
            <person name="Lazzaro B.P."/>
            <person name="Lee S.J."/>
            <person name="Levesque L."/>
            <person name="Li R."/>
            <person name="Lin C.F."/>
            <person name="Lin M.F."/>
            <person name="Lindblad-Toh K."/>
            <person name="Llopart A."/>
            <person name="Long M."/>
            <person name="Low L."/>
            <person name="Lozovsky E."/>
            <person name="Lu J."/>
            <person name="Luo M."/>
            <person name="Machado C.A."/>
            <person name="Makalowski W."/>
            <person name="Marzo M."/>
            <person name="Matsuda M."/>
            <person name="Matzkin L."/>
            <person name="McAllister B."/>
            <person name="McBride C.S."/>
            <person name="McKernan B."/>
            <person name="McKernan K."/>
            <person name="Mendez-Lago M."/>
            <person name="Minx P."/>
            <person name="Mollenhauer M.U."/>
            <person name="Montooth K."/>
            <person name="Mount S.M."/>
            <person name="Mu X."/>
            <person name="Myers E."/>
            <person name="Negre B."/>
            <person name="Newfeld S."/>
            <person name="Nielsen R."/>
            <person name="Noor M.A."/>
            <person name="O'Grady P."/>
            <person name="Pachter L."/>
            <person name="Papaceit M."/>
            <person name="Parisi M.J."/>
            <person name="Parisi M."/>
            <person name="Parts L."/>
            <person name="Pedersen J.S."/>
            <person name="Pesole G."/>
            <person name="Phillippy A.M."/>
            <person name="Ponting C.P."/>
            <person name="Pop M."/>
            <person name="Porcelli D."/>
            <person name="Powell J.R."/>
            <person name="Prohaska S."/>
            <person name="Pruitt K."/>
            <person name="Puig M."/>
            <person name="Quesneville H."/>
            <person name="Ram K.R."/>
            <person name="Rand D."/>
            <person name="Rasmussen M.D."/>
            <person name="Reed L.K."/>
            <person name="Reenan R."/>
            <person name="Reily A."/>
            <person name="Remington K.A."/>
            <person name="Rieger T.T."/>
            <person name="Ritchie M.G."/>
            <person name="Robin C."/>
            <person name="Rogers Y.H."/>
            <person name="Rohde C."/>
            <person name="Rozas J."/>
            <person name="Rubenfield M.J."/>
            <person name="Ruiz A."/>
            <person name="Russo S."/>
            <person name="Salzberg S.L."/>
            <person name="Sanchez-Gracia A."/>
            <person name="Saranga D.J."/>
            <person name="Sato H."/>
            <person name="Schaeffer S.W."/>
            <person name="Schatz M.C."/>
            <person name="Schlenke T."/>
            <person name="Schwartz R."/>
            <person name="Segarra C."/>
            <person name="Singh R.S."/>
            <person name="Sirot L."/>
            <person name="Sirota M."/>
            <person name="Sisneros N.B."/>
            <person name="Smith C.D."/>
            <person name="Smith T.F."/>
            <person name="Spieth J."/>
            <person name="Stage D.E."/>
            <person name="Stark A."/>
            <person name="Stephan W."/>
            <person name="Strausberg R.L."/>
            <person name="Strempel S."/>
            <person name="Sturgill D."/>
            <person name="Sutton G."/>
            <person name="Sutton G.G."/>
            <person name="Tao W."/>
            <person name="Teichmann S."/>
            <person name="Tobari Y.N."/>
            <person name="Tomimura Y."/>
            <person name="Tsolas J.M."/>
            <person name="Valente V.L."/>
            <person name="Venter E."/>
            <person name="Venter J.C."/>
            <person name="Vicario S."/>
            <person name="Vieira F.G."/>
            <person name="Vilella A.J."/>
            <person name="Villasante A."/>
            <person name="Walenz B."/>
            <person name="Wang J."/>
            <person name="Wasserman M."/>
            <person name="Watts T."/>
            <person name="Wilson D."/>
            <person name="Wilson R.K."/>
            <person name="Wing R.A."/>
            <person name="Wolfner M.F."/>
            <person name="Wong A."/>
            <person name="Wong G.K."/>
            <person name="Wu C.I."/>
            <person name="Wu G."/>
            <person name="Yamamoto D."/>
            <person name="Yang H.P."/>
            <person name="Yang S.P."/>
            <person name="Yorke J.A."/>
            <person name="Yoshida K."/>
            <person name="Zdobnov E."/>
            <person name="Zhang P."/>
            <person name="Zhang Y."/>
            <person name="Zimin A.V."/>
            <person name="Baldwin J."/>
            <person name="Abdouelleil A."/>
            <person name="Abdulkadir J."/>
            <person name="Abebe A."/>
            <person name="Abera B."/>
            <person name="Abreu J."/>
            <person name="Acer S.C."/>
            <person name="Aftuck L."/>
            <person name="Alexander A."/>
            <person name="An P."/>
            <person name="Anderson E."/>
            <person name="Anderson S."/>
            <person name="Arachi H."/>
            <person name="Azer M."/>
            <person name="Bachantsang P."/>
            <person name="Barry A."/>
            <person name="Bayul T."/>
            <person name="Berlin A."/>
            <person name="Bessette D."/>
            <person name="Bloom T."/>
            <person name="Blye J."/>
            <person name="Boguslavskiy L."/>
            <person name="Bonnet C."/>
            <person name="Boukhgalter B."/>
            <person name="Bourzgui I."/>
            <person name="Brown A."/>
            <person name="Cahill P."/>
            <person name="Channer S."/>
            <person name="Cheshatsang Y."/>
            <person name="Chuda L."/>
            <person name="Citroen M."/>
            <person name="Collymore A."/>
            <person name="Cooke P."/>
            <person name="Costello M."/>
            <person name="D'Aco K."/>
            <person name="Daza R."/>
            <person name="De Haan G."/>
            <person name="DeGray S."/>
            <person name="DeMaso C."/>
            <person name="Dhargay N."/>
            <person name="Dooley K."/>
            <person name="Dooley E."/>
            <person name="Doricent M."/>
            <person name="Dorje P."/>
            <person name="Dorjee K."/>
            <person name="Dupes A."/>
            <person name="Elong R."/>
            <person name="Falk J."/>
            <person name="Farina A."/>
            <person name="Faro S."/>
            <person name="Ferguson D."/>
            <person name="Fisher S."/>
            <person name="Foley C.D."/>
            <person name="Franke A."/>
            <person name="Friedrich D."/>
            <person name="Gadbois L."/>
            <person name="Gearin G."/>
            <person name="Gearin C.R."/>
            <person name="Giannoukos G."/>
            <person name="Goode T."/>
            <person name="Graham J."/>
            <person name="Grandbois E."/>
            <person name="Grewal S."/>
            <person name="Gyaltsen K."/>
            <person name="Hafez N."/>
            <person name="Hagos B."/>
            <person name="Hall J."/>
            <person name="Henson C."/>
            <person name="Hollinger A."/>
            <person name="Honan T."/>
            <person name="Huard M.D."/>
            <person name="Hughes L."/>
            <person name="Hurhula B."/>
            <person name="Husby M.E."/>
            <person name="Kamat A."/>
            <person name="Kanga B."/>
            <person name="Kashin S."/>
            <person name="Khazanovich D."/>
            <person name="Kisner P."/>
            <person name="Lance K."/>
            <person name="Lara M."/>
            <person name="Lee W."/>
            <person name="Lennon N."/>
            <person name="Letendre F."/>
            <person name="LeVine R."/>
            <person name="Lipovsky A."/>
            <person name="Liu X."/>
            <person name="Liu J."/>
            <person name="Liu S."/>
            <person name="Lokyitsang T."/>
            <person name="Lokyitsang Y."/>
            <person name="Lubonja R."/>
            <person name="Lui A."/>
            <person name="MacDonald P."/>
            <person name="Magnisalis V."/>
            <person name="Maru K."/>
            <person name="Matthews C."/>
            <person name="McCusker W."/>
            <person name="McDonough S."/>
            <person name="Mehta T."/>
            <person name="Meldrim J."/>
            <person name="Meneus L."/>
            <person name="Mihai O."/>
            <person name="Mihalev A."/>
            <person name="Mihova T."/>
            <person name="Mittelman R."/>
            <person name="Mlenga V."/>
            <person name="Montmayeur A."/>
            <person name="Mulrain L."/>
            <person name="Navidi A."/>
            <person name="Naylor J."/>
            <person name="Negash T."/>
            <person name="Nguyen T."/>
            <person name="Nguyen N."/>
            <person name="Nicol R."/>
            <person name="Norbu C."/>
            <person name="Norbu N."/>
            <person name="Novod N."/>
            <person name="O'Neill B."/>
            <person name="Osman S."/>
            <person name="Markiewicz E."/>
            <person name="Oyono O.L."/>
            <person name="Patti C."/>
            <person name="Phunkhang P."/>
            <person name="Pierre F."/>
            <person name="Priest M."/>
            <person name="Raghuraman S."/>
            <person name="Rege F."/>
            <person name="Reyes R."/>
            <person name="Rise C."/>
            <person name="Rogov P."/>
            <person name="Ross K."/>
            <person name="Ryan E."/>
            <person name="Settipalli S."/>
            <person name="Shea T."/>
            <person name="Sherpa N."/>
            <person name="Shi L."/>
            <person name="Shih D."/>
            <person name="Sparrow T."/>
            <person name="Spaulding J."/>
            <person name="Stalker J."/>
            <person name="Stange-Thomann N."/>
            <person name="Stavropoulos S."/>
            <person name="Stone C."/>
            <person name="Strader C."/>
            <person name="Tesfaye S."/>
            <person name="Thomson T."/>
            <person name="Thoulutsang Y."/>
            <person name="Thoulutsang D."/>
            <person name="Topham K."/>
            <person name="Topping I."/>
            <person name="Tsamla T."/>
            <person name="Vassiliev H."/>
            <person name="Vo A."/>
            <person name="Wangchuk T."/>
            <person name="Wangdi T."/>
            <person name="Weiand M."/>
            <person name="Wilkinson J."/>
            <person name="Wilson A."/>
            <person name="Yadav S."/>
            <person name="Young G."/>
            <person name="Yu Q."/>
            <person name="Zembek L."/>
            <person name="Zhong D."/>
            <person name="Zimmer A."/>
            <person name="Zwirko Z."/>
            <person name="Jaffe D.B."/>
            <person name="Alvarez P."/>
            <person name="Brockman W."/>
            <person name="Butler J."/>
            <person name="Chin C."/>
            <person name="Gnerre S."/>
            <person name="Grabherr M."/>
            <person name="Kleber M."/>
            <person name="Mauceli E."/>
            <person name="MacCallum I."/>
        </authorList>
    </citation>
    <scope>NUCLEOTIDE SEQUENCE [LARGE SCALE GENOMIC DNA]</scope>
    <source>
        <strain evidence="4">MSH-3 / Tucson 14011-0111.49</strain>
    </source>
</reference>
<feature type="domain" description="HMG box" evidence="2">
    <location>
        <begin position="5"/>
        <end position="74"/>
    </location>
</feature>
<keyword evidence="4" id="KW-1185">Reference proteome</keyword>
<dbReference type="Proteomes" id="UP000008744">
    <property type="component" value="Unassembled WGS sequence"/>
</dbReference>
<dbReference type="Gene3D" id="1.10.30.10">
    <property type="entry name" value="High mobility group box domain"/>
    <property type="match status" value="1"/>
</dbReference>
<dbReference type="EMBL" id="CH479179">
    <property type="protein sequence ID" value="EDW24810.1"/>
    <property type="molecule type" value="Genomic_DNA"/>
</dbReference>
<dbReference type="PROSITE" id="PS50118">
    <property type="entry name" value="HMG_BOX_2"/>
    <property type="match status" value="1"/>
</dbReference>
<dbReference type="InterPro" id="IPR036910">
    <property type="entry name" value="HMG_box_dom_sf"/>
</dbReference>
<protein>
    <submittedName>
        <fullName evidence="3">GL23184</fullName>
    </submittedName>
</protein>
<keyword evidence="1" id="KW-0539">Nucleus</keyword>
<proteinExistence type="predicted"/>
<dbReference type="OMA" id="LAMINYK"/>
<dbReference type="GO" id="GO:0005634">
    <property type="term" value="C:nucleus"/>
    <property type="evidence" value="ECO:0007669"/>
    <property type="project" value="UniProtKB-UniRule"/>
</dbReference>
<keyword evidence="1" id="KW-0238">DNA-binding</keyword>
<evidence type="ECO:0000256" key="1">
    <source>
        <dbReference type="PROSITE-ProRule" id="PRU00267"/>
    </source>
</evidence>
<organism evidence="4">
    <name type="scientific">Drosophila persimilis</name>
    <name type="common">Fruit fly</name>
    <dbReference type="NCBI Taxonomy" id="7234"/>
    <lineage>
        <taxon>Eukaryota</taxon>
        <taxon>Metazoa</taxon>
        <taxon>Ecdysozoa</taxon>
        <taxon>Arthropoda</taxon>
        <taxon>Hexapoda</taxon>
        <taxon>Insecta</taxon>
        <taxon>Pterygota</taxon>
        <taxon>Neoptera</taxon>
        <taxon>Endopterygota</taxon>
        <taxon>Diptera</taxon>
        <taxon>Brachycera</taxon>
        <taxon>Muscomorpha</taxon>
        <taxon>Ephydroidea</taxon>
        <taxon>Drosophilidae</taxon>
        <taxon>Drosophila</taxon>
        <taxon>Sophophora</taxon>
    </lineage>
</organism>
<dbReference type="PhylomeDB" id="B4G5E4"/>